<dbReference type="Proteomes" id="UP000050280">
    <property type="component" value="Unassembled WGS sequence"/>
</dbReference>
<comment type="caution">
    <text evidence="1">The sequence shown here is derived from an EMBL/GenBank/DDBJ whole genome shotgun (WGS) entry which is preliminary data.</text>
</comment>
<dbReference type="AlphaFoldDB" id="A0A0P7AZE8"/>
<gene>
    <name evidence="1" type="ORF">I595_547</name>
</gene>
<name>A0A0P7AZE8_9FLAO</name>
<reference evidence="1 2" key="1">
    <citation type="submission" date="2015-09" db="EMBL/GenBank/DDBJ databases">
        <title>Genome sequence of the marine flavobacterium Croceitalea dokdonensis DOKDO 023 that contains proton- and sodium-pumping rhodopsins.</title>
        <authorList>
            <person name="Kwon S.-K."/>
            <person name="Lee H.K."/>
            <person name="Kwak M.-J."/>
            <person name="Kim J.F."/>
        </authorList>
    </citation>
    <scope>NUCLEOTIDE SEQUENCE [LARGE SCALE GENOMIC DNA]</scope>
    <source>
        <strain evidence="1 2">DOKDO 023</strain>
    </source>
</reference>
<keyword evidence="2" id="KW-1185">Reference proteome</keyword>
<accession>A0A0P7AZE8</accession>
<dbReference type="EMBL" id="LDJX01000001">
    <property type="protein sequence ID" value="KPM33643.1"/>
    <property type="molecule type" value="Genomic_DNA"/>
</dbReference>
<protein>
    <submittedName>
        <fullName evidence="1">Uncharacterized protein</fullName>
    </submittedName>
</protein>
<proteinExistence type="predicted"/>
<evidence type="ECO:0000313" key="2">
    <source>
        <dbReference type="Proteomes" id="UP000050280"/>
    </source>
</evidence>
<evidence type="ECO:0000313" key="1">
    <source>
        <dbReference type="EMBL" id="KPM33643.1"/>
    </source>
</evidence>
<dbReference type="STRING" id="1300341.I595_547"/>
<sequence>MNFYTSKDWYQEPVRVAKVLDTISPLHRLWKIKSKGYFVGCGNQHIQRITERIFIENP</sequence>
<organism evidence="1 2">
    <name type="scientific">Croceitalea dokdonensis DOKDO 023</name>
    <dbReference type="NCBI Taxonomy" id="1300341"/>
    <lineage>
        <taxon>Bacteria</taxon>
        <taxon>Pseudomonadati</taxon>
        <taxon>Bacteroidota</taxon>
        <taxon>Flavobacteriia</taxon>
        <taxon>Flavobacteriales</taxon>
        <taxon>Flavobacteriaceae</taxon>
        <taxon>Croceitalea</taxon>
    </lineage>
</organism>